<dbReference type="InterPro" id="IPR012310">
    <property type="entry name" value="DNA_ligase_ATP-dep_cent"/>
</dbReference>
<keyword evidence="8" id="KW-0234">DNA repair</keyword>
<dbReference type="GO" id="GO:0006273">
    <property type="term" value="P:lagging strand elongation"/>
    <property type="evidence" value="ECO:0007669"/>
    <property type="project" value="TreeGrafter"/>
</dbReference>
<dbReference type="GO" id="GO:0006281">
    <property type="term" value="P:DNA repair"/>
    <property type="evidence" value="ECO:0007669"/>
    <property type="project" value="UniProtKB-KW"/>
</dbReference>
<reference evidence="12" key="1">
    <citation type="submission" date="2022-03" db="EMBL/GenBank/DDBJ databases">
        <title>A functionally conserved STORR gene fusion in Papaver species that diverged 16.8 million years ago.</title>
        <authorList>
            <person name="Catania T."/>
        </authorList>
    </citation>
    <scope>NUCLEOTIDE SEQUENCE</scope>
    <source>
        <strain evidence="12">S-191538</strain>
    </source>
</reference>
<keyword evidence="13" id="KW-1185">Reference proteome</keyword>
<keyword evidence="9" id="KW-0131">Cell cycle</keyword>
<name>A0AA42AS48_PAPNU</name>
<organism evidence="12 13">
    <name type="scientific">Papaver nudicaule</name>
    <name type="common">Iceland poppy</name>
    <dbReference type="NCBI Taxonomy" id="74823"/>
    <lineage>
        <taxon>Eukaryota</taxon>
        <taxon>Viridiplantae</taxon>
        <taxon>Streptophyta</taxon>
        <taxon>Embryophyta</taxon>
        <taxon>Tracheophyta</taxon>
        <taxon>Spermatophyta</taxon>
        <taxon>Magnoliopsida</taxon>
        <taxon>Ranunculales</taxon>
        <taxon>Papaveraceae</taxon>
        <taxon>Papaveroideae</taxon>
        <taxon>Papaver</taxon>
    </lineage>
</organism>
<accession>A0AA42AS48</accession>
<dbReference type="FunFam" id="1.10.3260.10:FF:000001">
    <property type="entry name" value="DNA ligase"/>
    <property type="match status" value="1"/>
</dbReference>
<feature type="domain" description="DNA ligase ATP-dependent N-terminal" evidence="11">
    <location>
        <begin position="103"/>
        <end position="278"/>
    </location>
</feature>
<sequence length="404" mass="44393">MSNPPPPPPPRDAFALLMCHPSNTKKKLQSSFPDPKTPTEDTLKVEAVNEDVPHAKKPKTLTVEVAKEVEKEVMDEKIALLVKKGLEFKPKSAAFWKDGESIPFVFLARAFDLASQNSSRIVIIDILCNVFRTVIATTPSDLVSFIYLSVGKIYPPYDGIELGIGDTTIIKSLSEAYGKSVVEVRKELKTVGDLGLVAKASRSSQSTVSKPAPLTVAKVLDAFRTLAKFSGQLSQERKNKCVKALLVAASDCEPQYIIRILQSKMRIGFSEQTVLAALGQAVAYSESPLAPPIEEAVKIINHVYSVHPNYDSIVSALLTDGVLKLPDTCPFVLGVPISPMLAKPTKGVSEILKQFQNRDLTCEYKYDGERAQIHYFGDGSVQIFSRNSVRNTEKFPDVIQSVQR</sequence>
<dbReference type="GO" id="GO:0006310">
    <property type="term" value="P:DNA recombination"/>
    <property type="evidence" value="ECO:0007669"/>
    <property type="project" value="UniProtKB-KW"/>
</dbReference>
<dbReference type="EMBL" id="JAJJMA010202462">
    <property type="protein sequence ID" value="MCL7039555.1"/>
    <property type="molecule type" value="Genomic_DNA"/>
</dbReference>
<evidence type="ECO:0000256" key="5">
    <source>
        <dbReference type="ARBA" id="ARBA00022763"/>
    </source>
</evidence>
<dbReference type="GO" id="GO:0003677">
    <property type="term" value="F:DNA binding"/>
    <property type="evidence" value="ECO:0007669"/>
    <property type="project" value="InterPro"/>
</dbReference>
<evidence type="ECO:0000256" key="7">
    <source>
        <dbReference type="ARBA" id="ARBA00023172"/>
    </source>
</evidence>
<protein>
    <recommendedName>
        <fullName evidence="14">DNA ligase</fullName>
    </recommendedName>
</protein>
<evidence type="ECO:0008006" key="14">
    <source>
        <dbReference type="Google" id="ProtNLM"/>
    </source>
</evidence>
<evidence type="ECO:0000259" key="11">
    <source>
        <dbReference type="Pfam" id="PF04675"/>
    </source>
</evidence>
<dbReference type="InterPro" id="IPR016059">
    <property type="entry name" value="DNA_ligase_ATP-dep_CS"/>
</dbReference>
<feature type="domain" description="ATP-dependent DNA ligase family profile" evidence="10">
    <location>
        <begin position="339"/>
        <end position="403"/>
    </location>
</feature>
<dbReference type="PROSITE" id="PS00697">
    <property type="entry name" value="DNA_LIGASE_A1"/>
    <property type="match status" value="1"/>
</dbReference>
<dbReference type="InterPro" id="IPR050191">
    <property type="entry name" value="ATP-dep_DNA_ligase"/>
</dbReference>
<dbReference type="Proteomes" id="UP001177140">
    <property type="component" value="Unassembled WGS sequence"/>
</dbReference>
<dbReference type="SUPFAM" id="SSF56091">
    <property type="entry name" value="DNA ligase/mRNA capping enzyme, catalytic domain"/>
    <property type="match status" value="1"/>
</dbReference>
<dbReference type="InterPro" id="IPR012308">
    <property type="entry name" value="DNA_ligase_ATP-dep_N"/>
</dbReference>
<keyword evidence="6" id="KW-0067">ATP-binding</keyword>
<dbReference type="GO" id="GO:0051301">
    <property type="term" value="P:cell division"/>
    <property type="evidence" value="ECO:0007669"/>
    <property type="project" value="UniProtKB-KW"/>
</dbReference>
<evidence type="ECO:0000256" key="9">
    <source>
        <dbReference type="ARBA" id="ARBA00023306"/>
    </source>
</evidence>
<dbReference type="Pfam" id="PF01068">
    <property type="entry name" value="DNA_ligase_A_M"/>
    <property type="match status" value="1"/>
</dbReference>
<keyword evidence="7" id="KW-0233">DNA recombination</keyword>
<keyword evidence="3" id="KW-0132">Cell division</keyword>
<proteinExistence type="inferred from homology"/>
<comment type="caution">
    <text evidence="12">The sequence shown here is derived from an EMBL/GenBank/DDBJ whole genome shotgun (WGS) entry which is preliminary data.</text>
</comment>
<gene>
    <name evidence="12" type="ORF">MKW94_015351</name>
</gene>
<evidence type="ECO:0000313" key="13">
    <source>
        <dbReference type="Proteomes" id="UP001177140"/>
    </source>
</evidence>
<evidence type="ECO:0000256" key="8">
    <source>
        <dbReference type="ARBA" id="ARBA00023204"/>
    </source>
</evidence>
<evidence type="ECO:0000256" key="3">
    <source>
        <dbReference type="ARBA" id="ARBA00022618"/>
    </source>
</evidence>
<dbReference type="PANTHER" id="PTHR45674">
    <property type="entry name" value="DNA LIGASE 1/3 FAMILY MEMBER"/>
    <property type="match status" value="1"/>
</dbReference>
<keyword evidence="4" id="KW-0547">Nucleotide-binding</keyword>
<comment type="similarity">
    <text evidence="1">Belongs to the ATP-dependent DNA ligase family.</text>
</comment>
<dbReference type="Pfam" id="PF04675">
    <property type="entry name" value="DNA_ligase_A_N"/>
    <property type="match status" value="1"/>
</dbReference>
<dbReference type="GO" id="GO:0005739">
    <property type="term" value="C:mitochondrion"/>
    <property type="evidence" value="ECO:0007669"/>
    <property type="project" value="TreeGrafter"/>
</dbReference>
<dbReference type="GO" id="GO:0005634">
    <property type="term" value="C:nucleus"/>
    <property type="evidence" value="ECO:0007669"/>
    <property type="project" value="TreeGrafter"/>
</dbReference>
<keyword evidence="2" id="KW-0436">Ligase</keyword>
<evidence type="ECO:0000256" key="6">
    <source>
        <dbReference type="ARBA" id="ARBA00022840"/>
    </source>
</evidence>
<dbReference type="GO" id="GO:0003910">
    <property type="term" value="F:DNA ligase (ATP) activity"/>
    <property type="evidence" value="ECO:0007669"/>
    <property type="project" value="InterPro"/>
</dbReference>
<evidence type="ECO:0000256" key="2">
    <source>
        <dbReference type="ARBA" id="ARBA00022598"/>
    </source>
</evidence>
<dbReference type="SUPFAM" id="SSF117018">
    <property type="entry name" value="ATP-dependent DNA ligase DNA-binding domain"/>
    <property type="match status" value="1"/>
</dbReference>
<dbReference type="AlphaFoldDB" id="A0AA42AS48"/>
<evidence type="ECO:0000256" key="4">
    <source>
        <dbReference type="ARBA" id="ARBA00022741"/>
    </source>
</evidence>
<evidence type="ECO:0000256" key="1">
    <source>
        <dbReference type="ARBA" id="ARBA00007572"/>
    </source>
</evidence>
<evidence type="ECO:0000259" key="10">
    <source>
        <dbReference type="Pfam" id="PF01068"/>
    </source>
</evidence>
<evidence type="ECO:0000313" key="12">
    <source>
        <dbReference type="EMBL" id="MCL7039555.1"/>
    </source>
</evidence>
<dbReference type="InterPro" id="IPR036599">
    <property type="entry name" value="DNA_ligase_N_sf"/>
</dbReference>
<dbReference type="PANTHER" id="PTHR45674:SF4">
    <property type="entry name" value="DNA LIGASE 1"/>
    <property type="match status" value="1"/>
</dbReference>
<dbReference type="Gene3D" id="1.10.3260.10">
    <property type="entry name" value="DNA ligase, ATP-dependent, N-terminal domain"/>
    <property type="match status" value="1"/>
</dbReference>
<keyword evidence="5" id="KW-0227">DNA damage</keyword>
<dbReference type="Gene3D" id="3.30.470.30">
    <property type="entry name" value="DNA ligase/mRNA capping enzyme"/>
    <property type="match status" value="1"/>
</dbReference>
<dbReference type="GO" id="GO:0005524">
    <property type="term" value="F:ATP binding"/>
    <property type="evidence" value="ECO:0007669"/>
    <property type="project" value="UniProtKB-KW"/>
</dbReference>